<dbReference type="InterPro" id="IPR011055">
    <property type="entry name" value="Dup_hybrid_motif"/>
</dbReference>
<dbReference type="Proteomes" id="UP000006001">
    <property type="component" value="Unassembled WGS sequence"/>
</dbReference>
<dbReference type="EMBL" id="ACUX02000004">
    <property type="protein sequence ID" value="EEZ61956.1"/>
    <property type="molecule type" value="Genomic_DNA"/>
</dbReference>
<evidence type="ECO:0000259" key="5">
    <source>
        <dbReference type="Pfam" id="PF24568"/>
    </source>
</evidence>
<comment type="caution">
    <text evidence="6">The sequence shown here is derived from an EMBL/GenBank/DDBJ whole genome shotgun (WGS) entry which is preliminary data.</text>
</comment>
<feature type="region of interest" description="Disordered" evidence="3">
    <location>
        <begin position="258"/>
        <end position="279"/>
    </location>
</feature>
<dbReference type="InterPro" id="IPR016047">
    <property type="entry name" value="M23ase_b-sheet_dom"/>
</dbReference>
<dbReference type="GeneID" id="85006729"/>
<evidence type="ECO:0000259" key="4">
    <source>
        <dbReference type="Pfam" id="PF01551"/>
    </source>
</evidence>
<gene>
    <name evidence="6" type="ORF">HMPREF0762_00042</name>
</gene>
<dbReference type="RefSeq" id="WP_006361289.1">
    <property type="nucleotide sequence ID" value="NZ_GG700630.1"/>
</dbReference>
<evidence type="ECO:0000256" key="1">
    <source>
        <dbReference type="ARBA" id="ARBA00022729"/>
    </source>
</evidence>
<dbReference type="PANTHER" id="PTHR21666">
    <property type="entry name" value="PEPTIDASE-RELATED"/>
    <property type="match status" value="1"/>
</dbReference>
<dbReference type="Pfam" id="PF01551">
    <property type="entry name" value="Peptidase_M23"/>
    <property type="match status" value="1"/>
</dbReference>
<reference evidence="6" key="1">
    <citation type="submission" date="2009-10" db="EMBL/GenBank/DDBJ databases">
        <authorList>
            <person name="Weinstock G."/>
            <person name="Sodergren E."/>
            <person name="Clifton S."/>
            <person name="Fulton L."/>
            <person name="Fulton B."/>
            <person name="Courtney L."/>
            <person name="Fronick C."/>
            <person name="Harrison M."/>
            <person name="Strong C."/>
            <person name="Farmer C."/>
            <person name="Delahaunty K."/>
            <person name="Markovic C."/>
            <person name="Hall O."/>
            <person name="Minx P."/>
            <person name="Tomlinson C."/>
            <person name="Mitreva M."/>
            <person name="Nelson J."/>
            <person name="Hou S."/>
            <person name="Wollam A."/>
            <person name="Pepin K.H."/>
            <person name="Johnson M."/>
            <person name="Bhonagiri V."/>
            <person name="Nash W.E."/>
            <person name="Warren W."/>
            <person name="Chinwalla A."/>
            <person name="Mardis E.R."/>
            <person name="Wilson R.K."/>
        </authorList>
    </citation>
    <scope>NUCLEOTIDE SEQUENCE [LARGE SCALE GENOMIC DNA]</scope>
    <source>
        <strain evidence="6">ATCC 700122</strain>
    </source>
</reference>
<proteinExistence type="predicted"/>
<dbReference type="HOGENOM" id="CLU_029425_4_3_11"/>
<feature type="compositionally biased region" description="Low complexity" evidence="3">
    <location>
        <begin position="258"/>
        <end position="276"/>
    </location>
</feature>
<evidence type="ECO:0000256" key="3">
    <source>
        <dbReference type="SAM" id="MobiDB-lite"/>
    </source>
</evidence>
<dbReference type="STRING" id="649764.HMPREF0762_00042"/>
<dbReference type="eggNOG" id="COG4942">
    <property type="taxonomic scope" value="Bacteria"/>
</dbReference>
<dbReference type="PROSITE" id="PS51318">
    <property type="entry name" value="TAT"/>
    <property type="match status" value="1"/>
</dbReference>
<dbReference type="SUPFAM" id="SSF51261">
    <property type="entry name" value="Duplicated hybrid motif"/>
    <property type="match status" value="1"/>
</dbReference>
<sequence>MTEPSSVRSIRDFSRRNFVKLAGLAALGMTFPRLAYGAESDDLDAKAKALEGNLADQQAQYDELSAKLDVLKQQVNDALVAYDKATAAHEAAVQAVEDAQVRVDNAEAALADIQTQLSDRVTNIYRQGEPGIFDVLFDSSSFEEFVTSWDAMSRISAQDADLVQQSKDAKAEAEAAHKEYTEQEAKAAEELQKATKAKDDLEAAQETLQKQVDKMDQDIIDLQQEIEATRMDADAAREKEEAAAKAAAEALAKQKSTARSSASYSSASRSTSPSISVDGWVNPAPGKHVTSPFGWRASTGTFHQGVDLSCSYEPCYAIGDGTVSFTGWLASTSGLSVAINHGGGTVSWYLHGSEALVSSGSSVSAGQQVMITGNTGHSTGPHLHFQINVNSPDGIYGTAVDPQQYFSW</sequence>
<feature type="coiled-coil region" evidence="2">
    <location>
        <begin position="40"/>
        <end position="116"/>
    </location>
</feature>
<name>D0WE18_SLAES</name>
<dbReference type="CDD" id="cd12797">
    <property type="entry name" value="M23_peptidase"/>
    <property type="match status" value="1"/>
</dbReference>
<feature type="domain" description="Peptidoglycan hydrolase PcsB coiled-coil" evidence="5">
    <location>
        <begin position="107"/>
        <end position="174"/>
    </location>
</feature>
<dbReference type="InterPro" id="IPR057309">
    <property type="entry name" value="PcsB_CC"/>
</dbReference>
<dbReference type="InterPro" id="IPR006311">
    <property type="entry name" value="TAT_signal"/>
</dbReference>
<dbReference type="PANTHER" id="PTHR21666:SF270">
    <property type="entry name" value="MUREIN HYDROLASE ACTIVATOR ENVC"/>
    <property type="match status" value="1"/>
</dbReference>
<protein>
    <submittedName>
        <fullName evidence="6">Tat pathway signal sequence domain protein</fullName>
    </submittedName>
</protein>
<evidence type="ECO:0000313" key="6">
    <source>
        <dbReference type="EMBL" id="EEZ61956.1"/>
    </source>
</evidence>
<keyword evidence="1" id="KW-0732">Signal</keyword>
<dbReference type="InterPro" id="IPR050570">
    <property type="entry name" value="Cell_wall_metabolism_enzyme"/>
</dbReference>
<feature type="coiled-coil region" evidence="2">
    <location>
        <begin position="163"/>
        <end position="239"/>
    </location>
</feature>
<dbReference type="Gene3D" id="6.10.250.3150">
    <property type="match status" value="1"/>
</dbReference>
<feature type="domain" description="M23ase beta-sheet core" evidence="4">
    <location>
        <begin position="302"/>
        <end position="390"/>
    </location>
</feature>
<organism evidence="6 7">
    <name type="scientific">Slackia exigua (strain ATCC 700122 / DSM 15923 / CIP 105133 / JCM 11022 / KCTC 5966 / S-7)</name>
    <dbReference type="NCBI Taxonomy" id="649764"/>
    <lineage>
        <taxon>Bacteria</taxon>
        <taxon>Bacillati</taxon>
        <taxon>Actinomycetota</taxon>
        <taxon>Coriobacteriia</taxon>
        <taxon>Eggerthellales</taxon>
        <taxon>Eggerthellaceae</taxon>
        <taxon>Slackia</taxon>
    </lineage>
</organism>
<dbReference type="GO" id="GO:0004222">
    <property type="term" value="F:metalloendopeptidase activity"/>
    <property type="evidence" value="ECO:0007669"/>
    <property type="project" value="TreeGrafter"/>
</dbReference>
<evidence type="ECO:0000256" key="2">
    <source>
        <dbReference type="SAM" id="Coils"/>
    </source>
</evidence>
<dbReference type="AlphaFoldDB" id="D0WE18"/>
<keyword evidence="2" id="KW-0175">Coiled coil</keyword>
<evidence type="ECO:0000313" key="7">
    <source>
        <dbReference type="Proteomes" id="UP000006001"/>
    </source>
</evidence>
<accession>D0WE18</accession>
<keyword evidence="7" id="KW-1185">Reference proteome</keyword>
<dbReference type="Pfam" id="PF24568">
    <property type="entry name" value="CC_PcsB"/>
    <property type="match status" value="1"/>
</dbReference>
<dbReference type="Gene3D" id="2.70.70.10">
    <property type="entry name" value="Glucose Permease (Domain IIA)"/>
    <property type="match status" value="1"/>
</dbReference>
<dbReference type="OrthoDB" id="1099523at2"/>